<name>A0ABM3E878_SALSA</name>
<dbReference type="RefSeq" id="XP_045567267.1">
    <property type="nucleotide sequence ID" value="XM_045711311.1"/>
</dbReference>
<dbReference type="GeneID" id="106578888"/>
<dbReference type="InterPro" id="IPR001995">
    <property type="entry name" value="Peptidase_A2_cat"/>
</dbReference>
<dbReference type="PROSITE" id="PS00141">
    <property type="entry name" value="ASP_PROTEASE"/>
    <property type="match status" value="1"/>
</dbReference>
<feature type="domain" description="Peptidase A2" evidence="5">
    <location>
        <begin position="418"/>
        <end position="493"/>
    </location>
</feature>
<dbReference type="CDD" id="cd07936">
    <property type="entry name" value="SCAN"/>
    <property type="match status" value="1"/>
</dbReference>
<evidence type="ECO:0000256" key="1">
    <source>
        <dbReference type="ARBA" id="ARBA00022801"/>
    </source>
</evidence>
<evidence type="ECO:0000313" key="8">
    <source>
        <dbReference type="RefSeq" id="XP_045567267.1"/>
    </source>
</evidence>
<proteinExistence type="predicted"/>
<dbReference type="Pfam" id="PF00077">
    <property type="entry name" value="RVP"/>
    <property type="match status" value="1"/>
</dbReference>
<dbReference type="SMART" id="SM00431">
    <property type="entry name" value="SCAN"/>
    <property type="match status" value="1"/>
</dbReference>
<dbReference type="PANTHER" id="PTHR46888">
    <property type="entry name" value="ZINC KNUCKLE DOMAINCONTAINING PROTEIN-RELATED"/>
    <property type="match status" value="1"/>
</dbReference>
<feature type="domain" description="SCAN box" evidence="6">
    <location>
        <begin position="227"/>
        <end position="301"/>
    </location>
</feature>
<dbReference type="Gene3D" id="4.10.60.10">
    <property type="entry name" value="Zinc finger, CCHC-type"/>
    <property type="match status" value="1"/>
</dbReference>
<evidence type="ECO:0000259" key="4">
    <source>
        <dbReference type="PROSITE" id="PS50158"/>
    </source>
</evidence>
<reference evidence="8" key="1">
    <citation type="submission" date="2025-08" db="UniProtKB">
        <authorList>
            <consortium name="RefSeq"/>
        </authorList>
    </citation>
    <scope>IDENTIFICATION</scope>
</reference>
<dbReference type="InterPro" id="IPR001878">
    <property type="entry name" value="Znf_CCHC"/>
</dbReference>
<dbReference type="SUPFAM" id="SSF50630">
    <property type="entry name" value="Acid proteases"/>
    <property type="match status" value="1"/>
</dbReference>
<dbReference type="PANTHER" id="PTHR46888:SF1">
    <property type="entry name" value="RIBONUCLEASE H"/>
    <property type="match status" value="1"/>
</dbReference>
<dbReference type="SUPFAM" id="SSF47353">
    <property type="entry name" value="Retrovirus capsid dimerization domain-like"/>
    <property type="match status" value="1"/>
</dbReference>
<dbReference type="InterPro" id="IPR021109">
    <property type="entry name" value="Peptidase_aspartic_dom_sf"/>
</dbReference>
<dbReference type="SUPFAM" id="SSF57756">
    <property type="entry name" value="Retrovirus zinc finger-like domains"/>
    <property type="match status" value="1"/>
</dbReference>
<dbReference type="Gene3D" id="2.40.70.10">
    <property type="entry name" value="Acid Proteases"/>
    <property type="match status" value="1"/>
</dbReference>
<keyword evidence="2" id="KW-0479">Metal-binding</keyword>
<evidence type="ECO:0000256" key="2">
    <source>
        <dbReference type="PROSITE-ProRule" id="PRU00047"/>
    </source>
</evidence>
<dbReference type="InterPro" id="IPR003309">
    <property type="entry name" value="SCAN_dom"/>
</dbReference>
<feature type="domain" description="CCHC-type" evidence="4">
    <location>
        <begin position="364"/>
        <end position="378"/>
    </location>
</feature>
<evidence type="ECO:0000256" key="3">
    <source>
        <dbReference type="SAM" id="MobiDB-lite"/>
    </source>
</evidence>
<feature type="region of interest" description="Disordered" evidence="3">
    <location>
        <begin position="97"/>
        <end position="136"/>
    </location>
</feature>
<dbReference type="InterPro" id="IPR038269">
    <property type="entry name" value="SCAN_sf"/>
</dbReference>
<keyword evidence="2" id="KW-0862">Zinc</keyword>
<keyword evidence="1" id="KW-0378">Hydrolase</keyword>
<keyword evidence="2" id="KW-0863">Zinc-finger</keyword>
<dbReference type="InterPro" id="IPR036875">
    <property type="entry name" value="Znf_CCHC_sf"/>
</dbReference>
<evidence type="ECO:0000259" key="5">
    <source>
        <dbReference type="PROSITE" id="PS50175"/>
    </source>
</evidence>
<organism evidence="7 8">
    <name type="scientific">Salmo salar</name>
    <name type="common">Atlantic salmon</name>
    <dbReference type="NCBI Taxonomy" id="8030"/>
    <lineage>
        <taxon>Eukaryota</taxon>
        <taxon>Metazoa</taxon>
        <taxon>Chordata</taxon>
        <taxon>Craniata</taxon>
        <taxon>Vertebrata</taxon>
        <taxon>Euteleostomi</taxon>
        <taxon>Actinopterygii</taxon>
        <taxon>Neopterygii</taxon>
        <taxon>Teleostei</taxon>
        <taxon>Protacanthopterygii</taxon>
        <taxon>Salmoniformes</taxon>
        <taxon>Salmonidae</taxon>
        <taxon>Salmoninae</taxon>
        <taxon>Salmo</taxon>
    </lineage>
</organism>
<dbReference type="PROSITE" id="PS50158">
    <property type="entry name" value="ZF_CCHC"/>
    <property type="match status" value="1"/>
</dbReference>
<feature type="compositionally biased region" description="Basic and acidic residues" evidence="3">
    <location>
        <begin position="323"/>
        <end position="335"/>
    </location>
</feature>
<accession>A0ABM3E878</accession>
<gene>
    <name evidence="8" type="primary">LOC106578888</name>
</gene>
<dbReference type="PROSITE" id="PS50175">
    <property type="entry name" value="ASP_PROT_RETROV"/>
    <property type="match status" value="1"/>
</dbReference>
<dbReference type="PROSITE" id="PS50804">
    <property type="entry name" value="SCAN_BOX"/>
    <property type="match status" value="1"/>
</dbReference>
<dbReference type="Proteomes" id="UP001652741">
    <property type="component" value="Unplaced"/>
</dbReference>
<dbReference type="Gene3D" id="1.10.4020.10">
    <property type="entry name" value="DNA breaking-rejoining enzymes"/>
    <property type="match status" value="1"/>
</dbReference>
<keyword evidence="7" id="KW-1185">Reference proteome</keyword>
<dbReference type="InterPro" id="IPR001969">
    <property type="entry name" value="Aspartic_peptidase_AS"/>
</dbReference>
<evidence type="ECO:0000259" key="6">
    <source>
        <dbReference type="PROSITE" id="PS50804"/>
    </source>
</evidence>
<dbReference type="Pfam" id="PF02023">
    <property type="entry name" value="SCAN"/>
    <property type="match status" value="1"/>
</dbReference>
<evidence type="ECO:0000313" key="7">
    <source>
        <dbReference type="Proteomes" id="UP001652741"/>
    </source>
</evidence>
<feature type="region of interest" description="Disordered" evidence="3">
    <location>
        <begin position="307"/>
        <end position="345"/>
    </location>
</feature>
<protein>
    <submittedName>
        <fullName evidence="8">Uncharacterized protein</fullName>
    </submittedName>
</protein>
<feature type="region of interest" description="Disordered" evidence="3">
    <location>
        <begin position="1"/>
        <end position="24"/>
    </location>
</feature>
<sequence>MESSGEEVNYEKLGARPRGQTQPELFELPVEPADTAIRDQLTEGAVGGPEPHPTMVALFQQLFTCLEKRDEDLKQEFRGLRQSILTAPHQVELVSESPRLGLPTPGRQRLDAAGTSTPQQDPQAVMRPAPGDQSSSVNVHLPAFLRKEPKMPSYQQGEDIENYLLRFERMAKTWQWPEVEWACRLVPLLTGKALEAYTAMDEGLSNVYKGLKEALLMKFDISSETYRQRFRAASTPSGESPTETYHRLKGLYRRWVQPEEKTQDEIGEVIILEQLLQVLPHDIRTWVREHEPKDGLMAAKLALQYHNARKGGPPRPAAPAPRSLRDTRDIRDTRDGGGNSGGYVSGRREVRDYAVRSDGRGLTCFYCRQQGHKASMCPLRKSKLSGYCYVPREGDGVQNRQTGEGSVLVPVKVNGKSLTAMIDTGSSLSLIRKCNVPVNDIDYGHQTLIQCVHGDQSQQPTAELTVEIQGQKYLLKVGVMEKLPFEMILGRDVPVLSDLLGSVGVSYMSSQFASLMFRCHVQLSLVHRPKLVYNLCLTCVIVCVRGNQRAQKVTPPAAS</sequence>
<dbReference type="InterPro" id="IPR018061">
    <property type="entry name" value="Retropepsins"/>
</dbReference>
<dbReference type="CDD" id="cd00303">
    <property type="entry name" value="retropepsin_like"/>
    <property type="match status" value="1"/>
</dbReference>